<keyword evidence="1" id="KW-0805">Transcription regulation</keyword>
<proteinExistence type="predicted"/>
<keyword evidence="3" id="KW-0804">Transcription</keyword>
<name>A0A410K0X1_9BACT</name>
<evidence type="ECO:0000256" key="3">
    <source>
        <dbReference type="ARBA" id="ARBA00023163"/>
    </source>
</evidence>
<dbReference type="InterPro" id="IPR016032">
    <property type="entry name" value="Sig_transdc_resp-reg_C-effctor"/>
</dbReference>
<dbReference type="Pfam" id="PF00196">
    <property type="entry name" value="GerE"/>
    <property type="match status" value="1"/>
</dbReference>
<dbReference type="RefSeq" id="WP_128467286.1">
    <property type="nucleotide sequence ID" value="NZ_CP035108.1"/>
</dbReference>
<feature type="domain" description="HTH luxR-type" evidence="4">
    <location>
        <begin position="490"/>
        <end position="555"/>
    </location>
</feature>
<dbReference type="InterPro" id="IPR000792">
    <property type="entry name" value="Tscrpt_reg_LuxR_C"/>
</dbReference>
<evidence type="ECO:0000259" key="4">
    <source>
        <dbReference type="PROSITE" id="PS50043"/>
    </source>
</evidence>
<dbReference type="PANTHER" id="PTHR44688">
    <property type="entry name" value="DNA-BINDING TRANSCRIPTIONAL ACTIVATOR DEVR_DOSR"/>
    <property type="match status" value="1"/>
</dbReference>
<gene>
    <name evidence="5" type="ORF">EP073_11470</name>
</gene>
<dbReference type="PROSITE" id="PS50043">
    <property type="entry name" value="HTH_LUXR_2"/>
    <property type="match status" value="1"/>
</dbReference>
<sequence>MNKTIREFIYENSNKFYSLLIDDINRESYSSLSTARKKDADKAMAIILDFLEDDFDLTVNSDYTECMRKNKALSEFVAIAQRHHMRGIGLSLYMGAFKKMYNSFIRLIMESSEPESFKFGAMKTVIDKFNFGETVIISEWDNKIKNDISGKLLENAAELSVTKCKIQNILDSVDNIVLTFNEEGYVKQYNFMAKAFFGDEITSVKIMKLLRLEDCAVEHFIDRYKETEINLGDGHYFDLRIKFLGDDYLTQREYLLSMADVTTAVYRRSNLEHEISERTQELLDEKLFFESVFFTTGEALIVLEDGNRLNKINHSACELFKINKGCDNESIQRLISEFLDLNNNKHLVQKFHRLNNGDKWAGEFRLTLPHGEIHTYVSLSKFLLRDVSYCCLSIKDISELKKVEKALIWEKRIVEEKNISLRNIIETIRQQNEDFQTSFFSDFERELLPLLKKIYTTDCENEKYECYHKICKKLSVLSDFSSESEDSDAYIEILSKLSQAEERILKMVVKGQTTKEIAESLCISEYTVQTHRRNIRKKLDLNKKQIGITAYVRHIQSVGKDIYAQIGSFDYL</sequence>
<reference evidence="5 6" key="1">
    <citation type="submission" date="2019-01" db="EMBL/GenBank/DDBJ databases">
        <title>Geovibrio thiophilus DSM 11263, complete genome.</title>
        <authorList>
            <person name="Spring S."/>
            <person name="Bunk B."/>
            <person name="Sproer C."/>
        </authorList>
    </citation>
    <scope>NUCLEOTIDE SEQUENCE [LARGE SCALE GENOMIC DNA]</scope>
    <source>
        <strain evidence="5 6">DSM 11263</strain>
    </source>
</reference>
<keyword evidence="2" id="KW-0238">DNA-binding</keyword>
<dbReference type="InterPro" id="IPR036388">
    <property type="entry name" value="WH-like_DNA-bd_sf"/>
</dbReference>
<dbReference type="EMBL" id="CP035108">
    <property type="protein sequence ID" value="QAR34001.1"/>
    <property type="molecule type" value="Genomic_DNA"/>
</dbReference>
<accession>A0A410K0X1</accession>
<dbReference type="AlphaFoldDB" id="A0A410K0X1"/>
<dbReference type="PANTHER" id="PTHR44688:SF16">
    <property type="entry name" value="DNA-BINDING TRANSCRIPTIONAL ACTIVATOR DEVR_DOSR"/>
    <property type="match status" value="1"/>
</dbReference>
<evidence type="ECO:0000313" key="5">
    <source>
        <dbReference type="EMBL" id="QAR34001.1"/>
    </source>
</evidence>
<dbReference type="Proteomes" id="UP000287502">
    <property type="component" value="Chromosome"/>
</dbReference>
<keyword evidence="6" id="KW-1185">Reference proteome</keyword>
<dbReference type="SUPFAM" id="SSF46894">
    <property type="entry name" value="C-terminal effector domain of the bipartite response regulators"/>
    <property type="match status" value="1"/>
</dbReference>
<organism evidence="5 6">
    <name type="scientific">Geovibrio thiophilus</name>
    <dbReference type="NCBI Taxonomy" id="139438"/>
    <lineage>
        <taxon>Bacteria</taxon>
        <taxon>Pseudomonadati</taxon>
        <taxon>Deferribacterota</taxon>
        <taxon>Deferribacteres</taxon>
        <taxon>Deferribacterales</taxon>
        <taxon>Geovibrionaceae</taxon>
        <taxon>Geovibrio</taxon>
    </lineage>
</organism>
<evidence type="ECO:0000256" key="1">
    <source>
        <dbReference type="ARBA" id="ARBA00023015"/>
    </source>
</evidence>
<dbReference type="InterPro" id="IPR035965">
    <property type="entry name" value="PAS-like_dom_sf"/>
</dbReference>
<dbReference type="SMART" id="SM00421">
    <property type="entry name" value="HTH_LUXR"/>
    <property type="match status" value="1"/>
</dbReference>
<dbReference type="OrthoDB" id="9797341at2"/>
<dbReference type="PRINTS" id="PR00038">
    <property type="entry name" value="HTHLUXR"/>
</dbReference>
<dbReference type="SUPFAM" id="SSF55785">
    <property type="entry name" value="PYP-like sensor domain (PAS domain)"/>
    <property type="match status" value="1"/>
</dbReference>
<dbReference type="Gene3D" id="1.10.10.10">
    <property type="entry name" value="Winged helix-like DNA-binding domain superfamily/Winged helix DNA-binding domain"/>
    <property type="match status" value="1"/>
</dbReference>
<evidence type="ECO:0000256" key="2">
    <source>
        <dbReference type="ARBA" id="ARBA00023125"/>
    </source>
</evidence>
<evidence type="ECO:0000313" key="6">
    <source>
        <dbReference type="Proteomes" id="UP000287502"/>
    </source>
</evidence>
<dbReference type="PROSITE" id="PS00622">
    <property type="entry name" value="HTH_LUXR_1"/>
    <property type="match status" value="1"/>
</dbReference>
<dbReference type="Gene3D" id="3.30.450.20">
    <property type="entry name" value="PAS domain"/>
    <property type="match status" value="1"/>
</dbReference>
<dbReference type="KEGG" id="gtl:EP073_11470"/>
<protein>
    <submittedName>
        <fullName evidence="5">LuxR family transcriptional regulator</fullName>
    </submittedName>
</protein>
<dbReference type="GO" id="GO:0003677">
    <property type="term" value="F:DNA binding"/>
    <property type="evidence" value="ECO:0007669"/>
    <property type="project" value="UniProtKB-KW"/>
</dbReference>
<dbReference type="GO" id="GO:0006355">
    <property type="term" value="P:regulation of DNA-templated transcription"/>
    <property type="evidence" value="ECO:0007669"/>
    <property type="project" value="InterPro"/>
</dbReference>
<dbReference type="CDD" id="cd06170">
    <property type="entry name" value="LuxR_C_like"/>
    <property type="match status" value="1"/>
</dbReference>